<keyword evidence="1" id="KW-0812">Transmembrane</keyword>
<feature type="transmembrane region" description="Helical" evidence="1">
    <location>
        <begin position="77"/>
        <end position="99"/>
    </location>
</feature>
<evidence type="ECO:0000256" key="1">
    <source>
        <dbReference type="SAM" id="Phobius"/>
    </source>
</evidence>
<protein>
    <submittedName>
        <fullName evidence="4">DUF2510 domain-containing protein</fullName>
    </submittedName>
</protein>
<evidence type="ECO:0000259" key="2">
    <source>
        <dbReference type="Pfam" id="PF10708"/>
    </source>
</evidence>
<dbReference type="AlphaFoldDB" id="A0AA96FC92"/>
<accession>A0AA96FC92</accession>
<keyword evidence="5" id="KW-1185">Reference proteome</keyword>
<name>A0AA96FC92_9MICO</name>
<dbReference type="Proteomes" id="UP001304125">
    <property type="component" value="Chromosome"/>
</dbReference>
<feature type="domain" description="DUF2510" evidence="2">
    <location>
        <begin position="17"/>
        <end position="45"/>
    </location>
</feature>
<dbReference type="RefSeq" id="WP_313497741.1">
    <property type="nucleotide sequence ID" value="NZ_CP134879.1"/>
</dbReference>
<dbReference type="EMBL" id="CP134880">
    <property type="protein sequence ID" value="WNM27049.1"/>
    <property type="molecule type" value="Genomic_DNA"/>
</dbReference>
<dbReference type="Pfam" id="PF10708">
    <property type="entry name" value="DUF2510"/>
    <property type="match status" value="1"/>
</dbReference>
<reference evidence="4 5" key="1">
    <citation type="submission" date="2023-09" db="EMBL/GenBank/DDBJ databases">
        <title>Demequina sp. a novel bacteria isolated from Capsicum annuum.</title>
        <authorList>
            <person name="Humaira Z."/>
            <person name="Lee J."/>
            <person name="Cho D."/>
        </authorList>
    </citation>
    <scope>NUCLEOTIDE SEQUENCE</scope>
    <source>
        <strain evidence="3 5">OYTSA14</strain>
        <strain evidence="4">PMTSA13</strain>
    </source>
</reference>
<accession>A0AA96F7L4</accession>
<sequence>MGISTMDFAASLPHRPAGWYPDPIRPARMRWWDGEEWTAETGGARTPIHTAAAAFPPTPVAPPATIASPAPRRRHPLLTGAAAAVLTVTVVGGAAYWLAHLGIAL</sequence>
<dbReference type="KEGG" id="dcp:RN607_12705"/>
<evidence type="ECO:0000313" key="4">
    <source>
        <dbReference type="EMBL" id="WNM27049.1"/>
    </source>
</evidence>
<gene>
    <name evidence="3" type="ORF">RN606_12765</name>
    <name evidence="4" type="ORF">RN607_12705</name>
</gene>
<dbReference type="EMBL" id="CP134879">
    <property type="protein sequence ID" value="WNM24220.1"/>
    <property type="molecule type" value="Genomic_DNA"/>
</dbReference>
<keyword evidence="1" id="KW-1133">Transmembrane helix</keyword>
<dbReference type="Proteomes" id="UP001303408">
    <property type="component" value="Chromosome"/>
</dbReference>
<keyword evidence="1" id="KW-0472">Membrane</keyword>
<evidence type="ECO:0000313" key="5">
    <source>
        <dbReference type="Proteomes" id="UP001304125"/>
    </source>
</evidence>
<organism evidence="4">
    <name type="scientific">Demequina capsici</name>
    <dbReference type="NCBI Taxonomy" id="3075620"/>
    <lineage>
        <taxon>Bacteria</taxon>
        <taxon>Bacillati</taxon>
        <taxon>Actinomycetota</taxon>
        <taxon>Actinomycetes</taxon>
        <taxon>Micrococcales</taxon>
        <taxon>Demequinaceae</taxon>
        <taxon>Demequina</taxon>
    </lineage>
</organism>
<evidence type="ECO:0000313" key="3">
    <source>
        <dbReference type="EMBL" id="WNM24220.1"/>
    </source>
</evidence>
<dbReference type="InterPro" id="IPR018929">
    <property type="entry name" value="DUF2510"/>
</dbReference>
<proteinExistence type="predicted"/>